<reference evidence="1 2" key="1">
    <citation type="journal article" date="2020" name="BMC Genomics">
        <title>Intraspecific diversification of the crop wild relative Brassica cretica Lam. using demographic model selection.</title>
        <authorList>
            <person name="Kioukis A."/>
            <person name="Michalopoulou V.A."/>
            <person name="Briers L."/>
            <person name="Pirintsos S."/>
            <person name="Studholme D.J."/>
            <person name="Pavlidis P."/>
            <person name="Sarris P.F."/>
        </authorList>
    </citation>
    <scope>NUCLEOTIDE SEQUENCE [LARGE SCALE GENOMIC DNA]</scope>
    <source>
        <strain evidence="2">cv. PFS-1207/04</strain>
    </source>
</reference>
<dbReference type="Proteomes" id="UP000266723">
    <property type="component" value="Unassembled WGS sequence"/>
</dbReference>
<evidence type="ECO:0000313" key="1">
    <source>
        <dbReference type="EMBL" id="KAF3531633.1"/>
    </source>
</evidence>
<sequence>MHAKWEIGSCLPASEVQGKGRELNLAMDDQKKMPCAVWNNRNVGGSDHMAWLRFQVNERR</sequence>
<dbReference type="EMBL" id="QGKV02001507">
    <property type="protein sequence ID" value="KAF3531633.1"/>
    <property type="molecule type" value="Genomic_DNA"/>
</dbReference>
<protein>
    <submittedName>
        <fullName evidence="1">Uncharacterized protein</fullName>
    </submittedName>
</protein>
<organism evidence="1 2">
    <name type="scientific">Brassica cretica</name>
    <name type="common">Mustard</name>
    <dbReference type="NCBI Taxonomy" id="69181"/>
    <lineage>
        <taxon>Eukaryota</taxon>
        <taxon>Viridiplantae</taxon>
        <taxon>Streptophyta</taxon>
        <taxon>Embryophyta</taxon>
        <taxon>Tracheophyta</taxon>
        <taxon>Spermatophyta</taxon>
        <taxon>Magnoliopsida</taxon>
        <taxon>eudicotyledons</taxon>
        <taxon>Gunneridae</taxon>
        <taxon>Pentapetalae</taxon>
        <taxon>rosids</taxon>
        <taxon>malvids</taxon>
        <taxon>Brassicales</taxon>
        <taxon>Brassicaceae</taxon>
        <taxon>Brassiceae</taxon>
        <taxon>Brassica</taxon>
    </lineage>
</organism>
<proteinExistence type="predicted"/>
<accession>A0ABQ7BH36</accession>
<keyword evidence="2" id="KW-1185">Reference proteome</keyword>
<name>A0ABQ7BH36_BRACR</name>
<comment type="caution">
    <text evidence="1">The sequence shown here is derived from an EMBL/GenBank/DDBJ whole genome shotgun (WGS) entry which is preliminary data.</text>
</comment>
<evidence type="ECO:0000313" key="2">
    <source>
        <dbReference type="Proteomes" id="UP000266723"/>
    </source>
</evidence>
<gene>
    <name evidence="1" type="ORF">DY000_02040633</name>
</gene>